<dbReference type="Pfam" id="PF22590">
    <property type="entry name" value="Cas3-like_C_2"/>
    <property type="match status" value="1"/>
</dbReference>
<keyword evidence="8" id="KW-0067">ATP-binding</keyword>
<dbReference type="SUPFAM" id="SSF52540">
    <property type="entry name" value="P-loop containing nucleoside triphosphate hydrolases"/>
    <property type="match status" value="1"/>
</dbReference>
<dbReference type="GO" id="GO:0004519">
    <property type="term" value="F:endonuclease activity"/>
    <property type="evidence" value="ECO:0007669"/>
    <property type="project" value="UniProtKB-KW"/>
</dbReference>
<evidence type="ECO:0000256" key="1">
    <source>
        <dbReference type="ARBA" id="ARBA00006847"/>
    </source>
</evidence>
<evidence type="ECO:0000256" key="2">
    <source>
        <dbReference type="ARBA" id="ARBA00009046"/>
    </source>
</evidence>
<dbReference type="OrthoDB" id="9810236at2"/>
<evidence type="ECO:0000256" key="3">
    <source>
        <dbReference type="ARBA" id="ARBA00022722"/>
    </source>
</evidence>
<feature type="domain" description="Helicase ATP-binding" evidence="10">
    <location>
        <begin position="231"/>
        <end position="427"/>
    </location>
</feature>
<name>A0A1W2BZL9_9BACT</name>
<dbReference type="GO" id="GO:0046872">
    <property type="term" value="F:metal ion binding"/>
    <property type="evidence" value="ECO:0007669"/>
    <property type="project" value="UniProtKB-KW"/>
</dbReference>
<keyword evidence="12" id="KW-0255">Endonuclease</keyword>
<organism evidence="12 13">
    <name type="scientific">Desulfocicer vacuolatum DSM 3385</name>
    <dbReference type="NCBI Taxonomy" id="1121400"/>
    <lineage>
        <taxon>Bacteria</taxon>
        <taxon>Pseudomonadati</taxon>
        <taxon>Thermodesulfobacteriota</taxon>
        <taxon>Desulfobacteria</taxon>
        <taxon>Desulfobacterales</taxon>
        <taxon>Desulfobacteraceae</taxon>
        <taxon>Desulfocicer</taxon>
    </lineage>
</organism>
<evidence type="ECO:0000259" key="11">
    <source>
        <dbReference type="PROSITE" id="PS51643"/>
    </source>
</evidence>
<keyword evidence="13" id="KW-1185">Reference proteome</keyword>
<dbReference type="EMBL" id="FWXY01000010">
    <property type="protein sequence ID" value="SMC78447.1"/>
    <property type="molecule type" value="Genomic_DNA"/>
</dbReference>
<dbReference type="InterPro" id="IPR014001">
    <property type="entry name" value="Helicase_ATP-bd"/>
</dbReference>
<dbReference type="InterPro" id="IPR050547">
    <property type="entry name" value="DEAD_box_RNA_helicases"/>
</dbReference>
<dbReference type="Proteomes" id="UP000192418">
    <property type="component" value="Unassembled WGS sequence"/>
</dbReference>
<dbReference type="GO" id="GO:0003723">
    <property type="term" value="F:RNA binding"/>
    <property type="evidence" value="ECO:0007669"/>
    <property type="project" value="TreeGrafter"/>
</dbReference>
<dbReference type="InterPro" id="IPR006483">
    <property type="entry name" value="CRISPR-assoc_Cas3_HD"/>
</dbReference>
<proteinExistence type="inferred from homology"/>
<dbReference type="InterPro" id="IPR038257">
    <property type="entry name" value="CRISPR-assoc_Cas3_HD_sf"/>
</dbReference>
<dbReference type="STRING" id="1121400.SAMN02746065_11033"/>
<evidence type="ECO:0000256" key="9">
    <source>
        <dbReference type="ARBA" id="ARBA00023118"/>
    </source>
</evidence>
<evidence type="ECO:0000256" key="7">
    <source>
        <dbReference type="ARBA" id="ARBA00022806"/>
    </source>
</evidence>
<dbReference type="NCBIfam" id="TIGR01587">
    <property type="entry name" value="cas3_core"/>
    <property type="match status" value="1"/>
</dbReference>
<protein>
    <submittedName>
        <fullName evidence="12">CRISPR-associated endonuclease/helicase Cas3</fullName>
    </submittedName>
</protein>
<dbReference type="CDD" id="cd17930">
    <property type="entry name" value="DEXHc_cas3"/>
    <property type="match status" value="1"/>
</dbReference>
<evidence type="ECO:0000256" key="6">
    <source>
        <dbReference type="ARBA" id="ARBA00022801"/>
    </source>
</evidence>
<keyword evidence="5" id="KW-0547">Nucleotide-binding</keyword>
<dbReference type="Gene3D" id="1.10.3210.30">
    <property type="match status" value="1"/>
</dbReference>
<keyword evidence="9" id="KW-0051">Antiviral defense</keyword>
<dbReference type="Gene3D" id="3.40.50.300">
    <property type="entry name" value="P-loop containing nucleotide triphosphate hydrolases"/>
    <property type="match status" value="2"/>
</dbReference>
<evidence type="ECO:0000256" key="5">
    <source>
        <dbReference type="ARBA" id="ARBA00022741"/>
    </source>
</evidence>
<sequence length="761" mass="88794">MNLFEINSDYYSHPDYPLENHLGHSAASFEDILHKEAAWFHDLGKLTREFQSYIQSEGKKSFTTHALESALIFLENKKFELTPEIFAAFYAIIKHHGNLEDTEIYFYNKFQDVDDLEDMYPNLDKRLETICQRLGGLQQPDIEAICDLFGQGDFLSENGLTGIQTYFLIKEVFSRLIFSDKYEAIFKRSYTESTVHHWKKYENNLVTLIASKNNEMADLRNRARQEILDKYQANKNKQIFIIEAPTGIGKTFSALHLALIICQSKGKKKLITALPMTSIIDQTYEEYSAVTGESELLKFHHLTRSKVYGFLHEKERQNETKYFSRQENDFLAMSWSSDNIIVTTFNQLFNLFYSNKNRDLIKFWTIRDSVVIVDEVQAVPRILIRDVAETMTFIATNFNVDFILMSATLPEISRFFPKKLIAQLLDNRYFSLDFNNRYSIRVNPDINQYEGLISEVKSCYQKNSSLLCVVNSKKLSLNVFSDLKDDFEIKKETGELFFLNTNFIPKHRVDIIRNVKKRLEDGLKTLLVSTQVVEAGVDLDFDYGIREFAPLYSMIQTAGRINRENREGMNKTAQLLVTDTIGFCPYHAKDLLKNEVLALFHTEIQENNLLSVLKEYFHIAFDRTSKDYLLKPEMDKLNFETVYAKFSDHFMKEIPLITQVFIEAEKGIYNSFFNRIDDIYDKLQDKNLSLNKKMGYKSQLKDEIKKISQYTINVSEKETEDLQSFHILVPIKVCPHQMVQDESKYSLSRGWLGEETLLINF</sequence>
<evidence type="ECO:0000256" key="4">
    <source>
        <dbReference type="ARBA" id="ARBA00022723"/>
    </source>
</evidence>
<dbReference type="GO" id="GO:0051607">
    <property type="term" value="P:defense response to virus"/>
    <property type="evidence" value="ECO:0007669"/>
    <property type="project" value="UniProtKB-KW"/>
</dbReference>
<dbReference type="InterPro" id="IPR011545">
    <property type="entry name" value="DEAD/DEAH_box_helicase_dom"/>
</dbReference>
<dbReference type="SMART" id="SM00487">
    <property type="entry name" value="DEXDc"/>
    <property type="match status" value="1"/>
</dbReference>
<feature type="domain" description="HD Cas3-type" evidence="11">
    <location>
        <begin position="11"/>
        <end position="182"/>
    </location>
</feature>
<dbReference type="InterPro" id="IPR054712">
    <property type="entry name" value="Cas3-like_dom"/>
</dbReference>
<comment type="similarity">
    <text evidence="1">In the N-terminal section; belongs to the CRISPR-associated nuclease Cas3-HD family.</text>
</comment>
<dbReference type="AlphaFoldDB" id="A0A1W2BZL9"/>
<dbReference type="RefSeq" id="WP_084069198.1">
    <property type="nucleotide sequence ID" value="NZ_FWXY01000010.1"/>
</dbReference>
<dbReference type="NCBIfam" id="TIGR01596">
    <property type="entry name" value="cas3_HD"/>
    <property type="match status" value="1"/>
</dbReference>
<dbReference type="GO" id="GO:0005524">
    <property type="term" value="F:ATP binding"/>
    <property type="evidence" value="ECO:0007669"/>
    <property type="project" value="UniProtKB-KW"/>
</dbReference>
<dbReference type="Pfam" id="PF00270">
    <property type="entry name" value="DEAD"/>
    <property type="match status" value="1"/>
</dbReference>
<dbReference type="InterPro" id="IPR006474">
    <property type="entry name" value="Helicase_Cas3_CRISPR-ass_core"/>
</dbReference>
<dbReference type="GO" id="GO:0016787">
    <property type="term" value="F:hydrolase activity"/>
    <property type="evidence" value="ECO:0007669"/>
    <property type="project" value="UniProtKB-KW"/>
</dbReference>
<comment type="similarity">
    <text evidence="2">In the central section; belongs to the CRISPR-associated helicase Cas3 family.</text>
</comment>
<keyword evidence="3" id="KW-0540">Nuclease</keyword>
<dbReference type="PROSITE" id="PS51192">
    <property type="entry name" value="HELICASE_ATP_BIND_1"/>
    <property type="match status" value="1"/>
</dbReference>
<dbReference type="PANTHER" id="PTHR47963">
    <property type="entry name" value="DEAD-BOX ATP-DEPENDENT RNA HELICASE 47, MITOCHONDRIAL"/>
    <property type="match status" value="1"/>
</dbReference>
<keyword evidence="4" id="KW-0479">Metal-binding</keyword>
<reference evidence="12 13" key="1">
    <citation type="submission" date="2017-04" db="EMBL/GenBank/DDBJ databases">
        <authorList>
            <person name="Afonso C.L."/>
            <person name="Miller P.J."/>
            <person name="Scott M.A."/>
            <person name="Spackman E."/>
            <person name="Goraichik I."/>
            <person name="Dimitrov K.M."/>
            <person name="Suarez D.L."/>
            <person name="Swayne D.E."/>
        </authorList>
    </citation>
    <scope>NUCLEOTIDE SEQUENCE [LARGE SCALE GENOMIC DNA]</scope>
    <source>
        <strain evidence="12 13">DSM 3385</strain>
    </source>
</reference>
<evidence type="ECO:0000256" key="8">
    <source>
        <dbReference type="ARBA" id="ARBA00022840"/>
    </source>
</evidence>
<dbReference type="PANTHER" id="PTHR47963:SF9">
    <property type="entry name" value="CRISPR-ASSOCIATED ENDONUCLEASE_HELICASE CAS3"/>
    <property type="match status" value="1"/>
</dbReference>
<keyword evidence="7 12" id="KW-0347">Helicase</keyword>
<gene>
    <name evidence="12" type="ORF">SAMN02746065_11033</name>
</gene>
<evidence type="ECO:0000259" key="10">
    <source>
        <dbReference type="PROSITE" id="PS51192"/>
    </source>
</evidence>
<keyword evidence="6" id="KW-0378">Hydrolase</keyword>
<dbReference type="InterPro" id="IPR027417">
    <property type="entry name" value="P-loop_NTPase"/>
</dbReference>
<dbReference type="PROSITE" id="PS51643">
    <property type="entry name" value="HD_CAS3"/>
    <property type="match status" value="1"/>
</dbReference>
<accession>A0A1W2BZL9</accession>
<evidence type="ECO:0000313" key="12">
    <source>
        <dbReference type="EMBL" id="SMC78447.1"/>
    </source>
</evidence>
<dbReference type="CDD" id="cd09641">
    <property type="entry name" value="Cas3''_I"/>
    <property type="match status" value="1"/>
</dbReference>
<dbReference type="GO" id="GO:0003724">
    <property type="term" value="F:RNA helicase activity"/>
    <property type="evidence" value="ECO:0007669"/>
    <property type="project" value="TreeGrafter"/>
</dbReference>
<evidence type="ECO:0000313" key="13">
    <source>
        <dbReference type="Proteomes" id="UP000192418"/>
    </source>
</evidence>